<dbReference type="InterPro" id="IPR026321">
    <property type="entry name" value="CC134"/>
</dbReference>
<dbReference type="AlphaFoldDB" id="A0A8K0CB67"/>
<feature type="signal peptide" evidence="2">
    <location>
        <begin position="1"/>
        <end position="17"/>
    </location>
</feature>
<dbReference type="EMBL" id="VTPC01090655">
    <property type="protein sequence ID" value="KAF2882086.1"/>
    <property type="molecule type" value="Genomic_DNA"/>
</dbReference>
<dbReference type="OrthoDB" id="5854099at2759"/>
<feature type="region of interest" description="Disordered" evidence="1">
    <location>
        <begin position="171"/>
        <end position="222"/>
    </location>
</feature>
<evidence type="ECO:0008006" key="5">
    <source>
        <dbReference type="Google" id="ProtNLM"/>
    </source>
</evidence>
<gene>
    <name evidence="3" type="ORF">ILUMI_24089</name>
</gene>
<accession>A0A8K0CB67</accession>
<evidence type="ECO:0000256" key="1">
    <source>
        <dbReference type="SAM" id="MobiDB-lite"/>
    </source>
</evidence>
<keyword evidence="4" id="KW-1185">Reference proteome</keyword>
<evidence type="ECO:0000256" key="2">
    <source>
        <dbReference type="SAM" id="SignalP"/>
    </source>
</evidence>
<sequence length="222" mass="25868">MQTNVFCVFFVIHAILCDNIDVNSPEFAEQLYIKLFKRRRAEQLEAVKSFQKISSYEKQYSMIFLASEKIFSVIQESRAQIEASGFIPGVSQFPTDEKARDALSNILENTALFTEILLRFPDISTTVLKLNNHWDVLLKWSIIFCNEAHNLLDKTTLKLLNLASQELNHTQRDPNYVNPYRKTAKVSNNNNNDANEDIKREKRKKRKEIKRGPRLTNSHFEL</sequence>
<comment type="caution">
    <text evidence="3">The sequence shown here is derived from an EMBL/GenBank/DDBJ whole genome shotgun (WGS) entry which is preliminary data.</text>
</comment>
<feature type="chain" id="PRO_5035437871" description="Coiled-coil domain-containing protein 134" evidence="2">
    <location>
        <begin position="18"/>
        <end position="222"/>
    </location>
</feature>
<dbReference type="Pfam" id="PF15002">
    <property type="entry name" value="ERK-JNK_inhib"/>
    <property type="match status" value="1"/>
</dbReference>
<name>A0A8K0CB67_IGNLU</name>
<evidence type="ECO:0000313" key="3">
    <source>
        <dbReference type="EMBL" id="KAF2882086.1"/>
    </source>
</evidence>
<feature type="compositionally biased region" description="Basic residues" evidence="1">
    <location>
        <begin position="201"/>
        <end position="213"/>
    </location>
</feature>
<dbReference type="PANTHER" id="PTHR14735:SF1">
    <property type="entry name" value="COILED-COIL DOMAIN-CONTAINING PROTEIN 134"/>
    <property type="match status" value="1"/>
</dbReference>
<dbReference type="PANTHER" id="PTHR14735">
    <property type="entry name" value="COILED-COIL DOMAIN-CONTAINING PROTEIN 134"/>
    <property type="match status" value="1"/>
</dbReference>
<evidence type="ECO:0000313" key="4">
    <source>
        <dbReference type="Proteomes" id="UP000801492"/>
    </source>
</evidence>
<protein>
    <recommendedName>
        <fullName evidence="5">Coiled-coil domain-containing protein 134</fullName>
    </recommendedName>
</protein>
<proteinExistence type="predicted"/>
<reference evidence="3" key="1">
    <citation type="submission" date="2019-08" db="EMBL/GenBank/DDBJ databases">
        <title>The genome of the North American firefly Photinus pyralis.</title>
        <authorList>
            <consortium name="Photinus pyralis genome working group"/>
            <person name="Fallon T.R."/>
            <person name="Sander Lower S.E."/>
            <person name="Weng J.-K."/>
        </authorList>
    </citation>
    <scope>NUCLEOTIDE SEQUENCE</scope>
    <source>
        <strain evidence="3">TRF0915ILg1</strain>
        <tissue evidence="3">Whole body</tissue>
    </source>
</reference>
<keyword evidence="2" id="KW-0732">Signal</keyword>
<organism evidence="3 4">
    <name type="scientific">Ignelater luminosus</name>
    <name type="common">Cucubano</name>
    <name type="synonym">Pyrophorus luminosus</name>
    <dbReference type="NCBI Taxonomy" id="2038154"/>
    <lineage>
        <taxon>Eukaryota</taxon>
        <taxon>Metazoa</taxon>
        <taxon>Ecdysozoa</taxon>
        <taxon>Arthropoda</taxon>
        <taxon>Hexapoda</taxon>
        <taxon>Insecta</taxon>
        <taxon>Pterygota</taxon>
        <taxon>Neoptera</taxon>
        <taxon>Endopterygota</taxon>
        <taxon>Coleoptera</taxon>
        <taxon>Polyphaga</taxon>
        <taxon>Elateriformia</taxon>
        <taxon>Elateroidea</taxon>
        <taxon>Elateridae</taxon>
        <taxon>Agrypninae</taxon>
        <taxon>Pyrophorini</taxon>
        <taxon>Ignelater</taxon>
    </lineage>
</organism>
<dbReference type="Proteomes" id="UP000801492">
    <property type="component" value="Unassembled WGS sequence"/>
</dbReference>